<organism evidence="2 3">
    <name type="scientific">Allacma fusca</name>
    <dbReference type="NCBI Taxonomy" id="39272"/>
    <lineage>
        <taxon>Eukaryota</taxon>
        <taxon>Metazoa</taxon>
        <taxon>Ecdysozoa</taxon>
        <taxon>Arthropoda</taxon>
        <taxon>Hexapoda</taxon>
        <taxon>Collembola</taxon>
        <taxon>Symphypleona</taxon>
        <taxon>Sminthuridae</taxon>
        <taxon>Allacma</taxon>
    </lineage>
</organism>
<evidence type="ECO:0000313" key="3">
    <source>
        <dbReference type="Proteomes" id="UP000708208"/>
    </source>
</evidence>
<name>A0A8J2K6U1_9HEXA</name>
<reference evidence="2" key="1">
    <citation type="submission" date="2021-06" db="EMBL/GenBank/DDBJ databases">
        <authorList>
            <person name="Hodson N. C."/>
            <person name="Mongue J. A."/>
            <person name="Jaron S. K."/>
        </authorList>
    </citation>
    <scope>NUCLEOTIDE SEQUENCE</scope>
</reference>
<gene>
    <name evidence="2" type="ORF">AFUS01_LOCUS10508</name>
</gene>
<evidence type="ECO:0000256" key="1">
    <source>
        <dbReference type="SAM" id="SignalP"/>
    </source>
</evidence>
<dbReference type="EMBL" id="CAJVCH010078162">
    <property type="protein sequence ID" value="CAG7721284.1"/>
    <property type="molecule type" value="Genomic_DNA"/>
</dbReference>
<comment type="caution">
    <text evidence="2">The sequence shown here is derived from an EMBL/GenBank/DDBJ whole genome shotgun (WGS) entry which is preliminary data.</text>
</comment>
<dbReference type="Proteomes" id="UP000708208">
    <property type="component" value="Unassembled WGS sequence"/>
</dbReference>
<accession>A0A8J2K6U1</accession>
<sequence length="123" mass="13716">MSWQLFVVILSVGQLQLQVRGEINSGKLCQRIASQCRSSCQTFWDECHDQASPVLINPPPDPASSPSLSSTTEFESTIVPIILGHREVKNCALYRDPCDGKHRCCRPYNCRYHPDGSGMGLCF</sequence>
<keyword evidence="1" id="KW-0732">Signal</keyword>
<proteinExistence type="predicted"/>
<protein>
    <submittedName>
        <fullName evidence="2">Uncharacterized protein</fullName>
    </submittedName>
</protein>
<dbReference type="AlphaFoldDB" id="A0A8J2K6U1"/>
<keyword evidence="3" id="KW-1185">Reference proteome</keyword>
<feature type="chain" id="PRO_5035153147" evidence="1">
    <location>
        <begin position="22"/>
        <end position="123"/>
    </location>
</feature>
<evidence type="ECO:0000313" key="2">
    <source>
        <dbReference type="EMBL" id="CAG7721284.1"/>
    </source>
</evidence>
<feature type="signal peptide" evidence="1">
    <location>
        <begin position="1"/>
        <end position="21"/>
    </location>
</feature>